<dbReference type="WBParaSite" id="nRc.2.0.1.t30021-RA">
    <property type="protein sequence ID" value="nRc.2.0.1.t30021-RA"/>
    <property type="gene ID" value="nRc.2.0.1.g30021"/>
</dbReference>
<evidence type="ECO:0000313" key="2">
    <source>
        <dbReference type="WBParaSite" id="nRc.2.0.1.t30021-RA"/>
    </source>
</evidence>
<proteinExistence type="predicted"/>
<protein>
    <submittedName>
        <fullName evidence="2">Uncharacterized protein</fullName>
    </submittedName>
</protein>
<reference evidence="2" key="1">
    <citation type="submission" date="2022-11" db="UniProtKB">
        <authorList>
            <consortium name="WormBaseParasite"/>
        </authorList>
    </citation>
    <scope>IDENTIFICATION</scope>
</reference>
<sequence length="229" mass="25598">MIITYHILPYKGSHAHVMTPSRHFHNLHGWNACYQLSWATGRLVSEVIPIPKNYPEKRGYHPHQDFSMPVHRGYWPFNGAFWSDPFTMPWIVHIFKKVQHSDDQFICMGVLMNETELGPDGGIDQSKFILAQHHANLISCQKQFVVGVATLATLNIPLPSSLMDGHGPLINKGDEIIGLPCISSYRNPTVGVYPPPSPVAVDQEPLSPLTPSPAHLHSLTLHAESLSDY</sequence>
<keyword evidence="1" id="KW-1185">Reference proteome</keyword>
<dbReference type="Proteomes" id="UP000887565">
    <property type="component" value="Unplaced"/>
</dbReference>
<evidence type="ECO:0000313" key="1">
    <source>
        <dbReference type="Proteomes" id="UP000887565"/>
    </source>
</evidence>
<accession>A0A915JUS6</accession>
<dbReference type="AlphaFoldDB" id="A0A915JUS6"/>
<name>A0A915JUS6_ROMCU</name>
<organism evidence="1 2">
    <name type="scientific">Romanomermis culicivorax</name>
    <name type="common">Nematode worm</name>
    <dbReference type="NCBI Taxonomy" id="13658"/>
    <lineage>
        <taxon>Eukaryota</taxon>
        <taxon>Metazoa</taxon>
        <taxon>Ecdysozoa</taxon>
        <taxon>Nematoda</taxon>
        <taxon>Enoplea</taxon>
        <taxon>Dorylaimia</taxon>
        <taxon>Mermithida</taxon>
        <taxon>Mermithoidea</taxon>
        <taxon>Mermithidae</taxon>
        <taxon>Romanomermis</taxon>
    </lineage>
</organism>